<accession>A0A4R5VNE8</accession>
<feature type="compositionally biased region" description="Basic and acidic residues" evidence="1">
    <location>
        <begin position="1"/>
        <end position="14"/>
    </location>
</feature>
<feature type="region of interest" description="Disordered" evidence="1">
    <location>
        <begin position="1"/>
        <end position="28"/>
    </location>
</feature>
<sequence length="64" mass="7212">MASKREKGVQRSQEKAQNGGQKWGKKPIRTEMIPEYMNEDYVAPAPKTTATKESILARLRSAGY</sequence>
<reference evidence="2 3" key="1">
    <citation type="submission" date="2019-03" db="EMBL/GenBank/DDBJ databases">
        <title>Bacillus niacini sp. nov. a Nicotinate-Metabolizing Mesophile Isolated from Soil.</title>
        <authorList>
            <person name="Zhang G."/>
        </authorList>
    </citation>
    <scope>NUCLEOTIDE SEQUENCE [LARGE SCALE GENOMIC DNA]</scope>
    <source>
        <strain evidence="2 3">WN066</strain>
    </source>
</reference>
<dbReference type="RefSeq" id="WP_133337970.1">
    <property type="nucleotide sequence ID" value="NZ_SMYO01000011.1"/>
</dbReference>
<dbReference type="EMBL" id="SMYO01000011">
    <property type="protein sequence ID" value="TDK58881.1"/>
    <property type="molecule type" value="Genomic_DNA"/>
</dbReference>
<name>A0A4R5VNE8_9BACI</name>
<dbReference type="AlphaFoldDB" id="A0A4R5VNE8"/>
<evidence type="ECO:0000313" key="3">
    <source>
        <dbReference type="Proteomes" id="UP000295132"/>
    </source>
</evidence>
<evidence type="ECO:0000313" key="2">
    <source>
        <dbReference type="EMBL" id="TDK58881.1"/>
    </source>
</evidence>
<dbReference type="Proteomes" id="UP000295132">
    <property type="component" value="Unassembled WGS sequence"/>
</dbReference>
<proteinExistence type="predicted"/>
<organism evidence="2 3">
    <name type="scientific">Bacillus salipaludis</name>
    <dbReference type="NCBI Taxonomy" id="2547811"/>
    <lineage>
        <taxon>Bacteria</taxon>
        <taxon>Bacillati</taxon>
        <taxon>Bacillota</taxon>
        <taxon>Bacilli</taxon>
        <taxon>Bacillales</taxon>
        <taxon>Bacillaceae</taxon>
        <taxon>Bacillus</taxon>
    </lineage>
</organism>
<protein>
    <submittedName>
        <fullName evidence="2">Uncharacterized protein</fullName>
    </submittedName>
</protein>
<comment type="caution">
    <text evidence="2">The sequence shown here is derived from an EMBL/GenBank/DDBJ whole genome shotgun (WGS) entry which is preliminary data.</text>
</comment>
<evidence type="ECO:0000256" key="1">
    <source>
        <dbReference type="SAM" id="MobiDB-lite"/>
    </source>
</evidence>
<gene>
    <name evidence="2" type="ORF">E2K98_21985</name>
</gene>